<dbReference type="Gene3D" id="3.30.450.40">
    <property type="match status" value="1"/>
</dbReference>
<dbReference type="Pfam" id="PF03861">
    <property type="entry name" value="ANTAR"/>
    <property type="match status" value="1"/>
</dbReference>
<dbReference type="Proteomes" id="UP000481109">
    <property type="component" value="Unassembled WGS sequence"/>
</dbReference>
<dbReference type="InterPro" id="IPR011006">
    <property type="entry name" value="CheY-like_superfamily"/>
</dbReference>
<evidence type="ECO:0000256" key="4">
    <source>
        <dbReference type="ARBA" id="ARBA00023163"/>
    </source>
</evidence>
<gene>
    <name evidence="6" type="ORF">G6045_27205</name>
</gene>
<dbReference type="InterPro" id="IPR005561">
    <property type="entry name" value="ANTAR"/>
</dbReference>
<evidence type="ECO:0000256" key="1">
    <source>
        <dbReference type="ARBA" id="ARBA00022679"/>
    </source>
</evidence>
<dbReference type="GO" id="GO:0016301">
    <property type="term" value="F:kinase activity"/>
    <property type="evidence" value="ECO:0007669"/>
    <property type="project" value="UniProtKB-KW"/>
</dbReference>
<dbReference type="InterPro" id="IPR036388">
    <property type="entry name" value="WH-like_DNA-bd_sf"/>
</dbReference>
<comment type="caution">
    <text evidence="6">The sequence shown here is derived from an EMBL/GenBank/DDBJ whole genome shotgun (WGS) entry which is preliminary data.</text>
</comment>
<organism evidence="6 7">
    <name type="scientific">Streptomyces mesophilus</name>
    <dbReference type="NCBI Taxonomy" id="1775132"/>
    <lineage>
        <taxon>Bacteria</taxon>
        <taxon>Bacillati</taxon>
        <taxon>Actinomycetota</taxon>
        <taxon>Actinomycetes</taxon>
        <taxon>Kitasatosporales</taxon>
        <taxon>Streptomycetaceae</taxon>
        <taxon>Streptomyces</taxon>
    </lineage>
</organism>
<dbReference type="AlphaFoldDB" id="A0A6G4XRI3"/>
<dbReference type="SUPFAM" id="SSF55781">
    <property type="entry name" value="GAF domain-like"/>
    <property type="match status" value="1"/>
</dbReference>
<feature type="domain" description="ANTAR" evidence="5">
    <location>
        <begin position="172"/>
        <end position="233"/>
    </location>
</feature>
<dbReference type="InterPro" id="IPR003018">
    <property type="entry name" value="GAF"/>
</dbReference>
<evidence type="ECO:0000259" key="5">
    <source>
        <dbReference type="PROSITE" id="PS50921"/>
    </source>
</evidence>
<keyword evidence="1" id="KW-0808">Transferase</keyword>
<dbReference type="SUPFAM" id="SSF52172">
    <property type="entry name" value="CheY-like"/>
    <property type="match status" value="1"/>
</dbReference>
<evidence type="ECO:0000256" key="2">
    <source>
        <dbReference type="ARBA" id="ARBA00022777"/>
    </source>
</evidence>
<sequence length="250" mass="26782">MVESGRDLRLAGVLVAAADTLGDPFSMPTYLSRFADDCVEVLGADAAGILLVGADAGISIVTSKDPHGRVRGLLEIQHQGGPCLDACASGEPVPPVRLAGPEAAEQWPQLTARALRAGMTVTCAVPLRRGDTLIGALNLFSNGRPGHQHMHLELAQLLADAAAIGLVHRRMHEECTSLTRQLQSALSSRVRIEQAKGLLAERWGVKVDAAFTSLRAYARRMRRPIDSIAQELLDGLLDDAALEADRPHPW</sequence>
<name>A0A6G4XRI3_9ACTN</name>
<dbReference type="PROSITE" id="PS50921">
    <property type="entry name" value="ANTAR"/>
    <property type="match status" value="1"/>
</dbReference>
<keyword evidence="7" id="KW-1185">Reference proteome</keyword>
<keyword evidence="4" id="KW-0804">Transcription</keyword>
<dbReference type="SMART" id="SM01012">
    <property type="entry name" value="ANTAR"/>
    <property type="match status" value="1"/>
</dbReference>
<dbReference type="EMBL" id="JAAKZW010000143">
    <property type="protein sequence ID" value="NGO79314.1"/>
    <property type="molecule type" value="Genomic_DNA"/>
</dbReference>
<protein>
    <submittedName>
        <fullName evidence="6">GAF and ANTAR domain-containing protein</fullName>
    </submittedName>
</protein>
<dbReference type="Gene3D" id="1.10.10.10">
    <property type="entry name" value="Winged helix-like DNA-binding domain superfamily/Winged helix DNA-binding domain"/>
    <property type="match status" value="1"/>
</dbReference>
<dbReference type="Pfam" id="PF13185">
    <property type="entry name" value="GAF_2"/>
    <property type="match status" value="1"/>
</dbReference>
<accession>A0A6G4XRI3</accession>
<evidence type="ECO:0000256" key="3">
    <source>
        <dbReference type="ARBA" id="ARBA00023015"/>
    </source>
</evidence>
<dbReference type="InterPro" id="IPR029016">
    <property type="entry name" value="GAF-like_dom_sf"/>
</dbReference>
<keyword evidence="2" id="KW-0418">Kinase</keyword>
<keyword evidence="3" id="KW-0805">Transcription regulation</keyword>
<evidence type="ECO:0000313" key="6">
    <source>
        <dbReference type="EMBL" id="NGO79314.1"/>
    </source>
</evidence>
<evidence type="ECO:0000313" key="7">
    <source>
        <dbReference type="Proteomes" id="UP000481109"/>
    </source>
</evidence>
<dbReference type="RefSeq" id="WP_165334759.1">
    <property type="nucleotide sequence ID" value="NZ_JAAKZW010000143.1"/>
</dbReference>
<proteinExistence type="predicted"/>
<reference evidence="6 7" key="1">
    <citation type="submission" date="2020-02" db="EMBL/GenBank/DDBJ databases">
        <title>Whole-genome analyses of novel actinobacteria.</title>
        <authorList>
            <person name="Sahin N."/>
            <person name="Tokatli A."/>
        </authorList>
    </citation>
    <scope>NUCLEOTIDE SEQUENCE [LARGE SCALE GENOMIC DNA]</scope>
    <source>
        <strain evidence="6 7">YC504</strain>
    </source>
</reference>
<dbReference type="PIRSF" id="PIRSF036625">
    <property type="entry name" value="GAF_ANTAR"/>
    <property type="match status" value="1"/>
</dbReference>
<dbReference type="InterPro" id="IPR012074">
    <property type="entry name" value="GAF_ANTAR"/>
</dbReference>
<dbReference type="GO" id="GO:0003723">
    <property type="term" value="F:RNA binding"/>
    <property type="evidence" value="ECO:0007669"/>
    <property type="project" value="InterPro"/>
</dbReference>